<evidence type="ECO:0000313" key="1">
    <source>
        <dbReference type="EMBL" id="KAK9087164.1"/>
    </source>
</evidence>
<dbReference type="SUPFAM" id="SSF54529">
    <property type="entry name" value="Mitochondrial glycoprotein MAM33-like"/>
    <property type="match status" value="1"/>
</dbReference>
<dbReference type="AlphaFoldDB" id="A0AAP0HHE4"/>
<gene>
    <name evidence="1" type="ORF">Syun_029558</name>
</gene>
<dbReference type="GO" id="GO:0005759">
    <property type="term" value="C:mitochondrial matrix"/>
    <property type="evidence" value="ECO:0007669"/>
    <property type="project" value="InterPro"/>
</dbReference>
<comment type="caution">
    <text evidence="1">The sequence shown here is derived from an EMBL/GenBank/DDBJ whole genome shotgun (WGS) entry which is preliminary data.</text>
</comment>
<dbReference type="InterPro" id="IPR036561">
    <property type="entry name" value="MAM33_sf"/>
</dbReference>
<reference evidence="1 2" key="1">
    <citation type="submission" date="2024-01" db="EMBL/GenBank/DDBJ databases">
        <title>Genome assemblies of Stephania.</title>
        <authorList>
            <person name="Yang L."/>
        </authorList>
    </citation>
    <scope>NUCLEOTIDE SEQUENCE [LARGE SCALE GENOMIC DNA]</scope>
    <source>
        <strain evidence="1">YNDBR</strain>
        <tissue evidence="1">Leaf</tissue>
    </source>
</reference>
<dbReference type="Proteomes" id="UP001420932">
    <property type="component" value="Unassembled WGS sequence"/>
</dbReference>
<organism evidence="1 2">
    <name type="scientific">Stephania yunnanensis</name>
    <dbReference type="NCBI Taxonomy" id="152371"/>
    <lineage>
        <taxon>Eukaryota</taxon>
        <taxon>Viridiplantae</taxon>
        <taxon>Streptophyta</taxon>
        <taxon>Embryophyta</taxon>
        <taxon>Tracheophyta</taxon>
        <taxon>Spermatophyta</taxon>
        <taxon>Magnoliopsida</taxon>
        <taxon>Ranunculales</taxon>
        <taxon>Menispermaceae</taxon>
        <taxon>Menispermoideae</taxon>
        <taxon>Cissampelideae</taxon>
        <taxon>Stephania</taxon>
    </lineage>
</organism>
<name>A0AAP0HHE4_9MAGN</name>
<proteinExistence type="predicted"/>
<dbReference type="InterPro" id="IPR003428">
    <property type="entry name" value="MAM33"/>
</dbReference>
<dbReference type="Pfam" id="PF02330">
    <property type="entry name" value="MAM33"/>
    <property type="match status" value="1"/>
</dbReference>
<protein>
    <submittedName>
        <fullName evidence="1">Uncharacterized protein</fullName>
    </submittedName>
</protein>
<sequence>MKVAATMMKKTGSKGGNSSIPLVVSVVKGNGQFLEFGVTAYANEIAIESLSVKDSNASQDDIPYEGPDFGLWMRTYRGHSTST</sequence>
<dbReference type="EMBL" id="JBBNAF010000013">
    <property type="protein sequence ID" value="KAK9087164.1"/>
    <property type="molecule type" value="Genomic_DNA"/>
</dbReference>
<evidence type="ECO:0000313" key="2">
    <source>
        <dbReference type="Proteomes" id="UP001420932"/>
    </source>
</evidence>
<keyword evidence="2" id="KW-1185">Reference proteome</keyword>
<accession>A0AAP0HHE4</accession>